<accession>C8XCM8</accession>
<dbReference type="KEGG" id="nml:Namu_1186"/>
<evidence type="ECO:0000313" key="2">
    <source>
        <dbReference type="Proteomes" id="UP000002218"/>
    </source>
</evidence>
<dbReference type="HOGENOM" id="CLU_080120_1_0_11"/>
<dbReference type="eggNOG" id="ENOG502Z9YG">
    <property type="taxonomic scope" value="Bacteria"/>
</dbReference>
<dbReference type="STRING" id="479431.Namu_1186"/>
<dbReference type="AlphaFoldDB" id="C8XCM8"/>
<dbReference type="Pfam" id="PF19458">
    <property type="entry name" value="DUF5995"/>
    <property type="match status" value="1"/>
</dbReference>
<dbReference type="Proteomes" id="UP000002218">
    <property type="component" value="Chromosome"/>
</dbReference>
<dbReference type="InterPro" id="IPR046037">
    <property type="entry name" value="DUF5995"/>
</dbReference>
<dbReference type="RefSeq" id="WP_015746507.1">
    <property type="nucleotide sequence ID" value="NC_013235.1"/>
</dbReference>
<proteinExistence type="predicted"/>
<dbReference type="EMBL" id="CP001737">
    <property type="protein sequence ID" value="ACV77593.1"/>
    <property type="molecule type" value="Genomic_DNA"/>
</dbReference>
<dbReference type="InParanoid" id="C8XCM8"/>
<protein>
    <submittedName>
        <fullName evidence="1">Uncharacterized protein</fullName>
    </submittedName>
</protein>
<gene>
    <name evidence="1" type="ordered locus">Namu_1186</name>
</gene>
<evidence type="ECO:0000313" key="1">
    <source>
        <dbReference type="EMBL" id="ACV77593.1"/>
    </source>
</evidence>
<organism evidence="1 2">
    <name type="scientific">Nakamurella multipartita (strain ATCC 700099 / DSM 44233 / CIP 104796 / JCM 9543 / NBRC 105858 / Y-104)</name>
    <name type="common">Microsphaera multipartita</name>
    <dbReference type="NCBI Taxonomy" id="479431"/>
    <lineage>
        <taxon>Bacteria</taxon>
        <taxon>Bacillati</taxon>
        <taxon>Actinomycetota</taxon>
        <taxon>Actinomycetes</taxon>
        <taxon>Nakamurellales</taxon>
        <taxon>Nakamurellaceae</taxon>
        <taxon>Nakamurella</taxon>
    </lineage>
</organism>
<name>C8XCM8_NAKMY</name>
<keyword evidence="2" id="KW-1185">Reference proteome</keyword>
<reference evidence="1 2" key="2">
    <citation type="journal article" date="2010" name="Stand. Genomic Sci.">
        <title>Complete genome sequence of Nakamurella multipartita type strain (Y-104).</title>
        <authorList>
            <person name="Tice H."/>
            <person name="Mayilraj S."/>
            <person name="Sims D."/>
            <person name="Lapidus A."/>
            <person name="Nolan M."/>
            <person name="Lucas S."/>
            <person name="Glavina Del Rio T."/>
            <person name="Copeland A."/>
            <person name="Cheng J.F."/>
            <person name="Meincke L."/>
            <person name="Bruce D."/>
            <person name="Goodwin L."/>
            <person name="Pitluck S."/>
            <person name="Ivanova N."/>
            <person name="Mavromatis K."/>
            <person name="Ovchinnikova G."/>
            <person name="Pati A."/>
            <person name="Chen A."/>
            <person name="Palaniappan K."/>
            <person name="Land M."/>
            <person name="Hauser L."/>
            <person name="Chang Y.J."/>
            <person name="Jeffries C.D."/>
            <person name="Detter J.C."/>
            <person name="Brettin T."/>
            <person name="Rohde M."/>
            <person name="Goker M."/>
            <person name="Bristow J."/>
            <person name="Eisen J.A."/>
            <person name="Markowitz V."/>
            <person name="Hugenholtz P."/>
            <person name="Kyrpides N.C."/>
            <person name="Klenk H.P."/>
            <person name="Chen F."/>
        </authorList>
    </citation>
    <scope>NUCLEOTIDE SEQUENCE [LARGE SCALE GENOMIC DNA]</scope>
    <source>
        <strain evidence="2">ATCC 700099 / DSM 44233 / CIP 104796 / JCM 9543 / NBRC 105858 / Y-104</strain>
    </source>
</reference>
<reference evidence="2" key="1">
    <citation type="submission" date="2009-09" db="EMBL/GenBank/DDBJ databases">
        <title>The complete genome of Nakamurella multipartita DSM 44233.</title>
        <authorList>
            <consortium name="US DOE Joint Genome Institute (JGI-PGF)"/>
            <person name="Lucas S."/>
            <person name="Copeland A."/>
            <person name="Lapidus A."/>
            <person name="Glavina del Rio T."/>
            <person name="Dalin E."/>
            <person name="Tice H."/>
            <person name="Bruce D."/>
            <person name="Goodwin L."/>
            <person name="Pitluck S."/>
            <person name="Kyrpides N."/>
            <person name="Mavromatis K."/>
            <person name="Ivanova N."/>
            <person name="Ovchinnikova G."/>
            <person name="Sims D."/>
            <person name="Meincke L."/>
            <person name="Brettin T."/>
            <person name="Detter J.C."/>
            <person name="Han C."/>
            <person name="Larimer F."/>
            <person name="Land M."/>
            <person name="Hauser L."/>
            <person name="Markowitz V."/>
            <person name="Cheng J.-F."/>
            <person name="Hugenholtz P."/>
            <person name="Woyke T."/>
            <person name="Wu D."/>
            <person name="Klenk H.-P."/>
            <person name="Eisen J.A."/>
        </authorList>
    </citation>
    <scope>NUCLEOTIDE SEQUENCE [LARGE SCALE GENOMIC DNA]</scope>
    <source>
        <strain evidence="2">ATCC 700099 / DSM 44233 / CIP 104796 / JCM 9543 / NBRC 105858 / Y-104</strain>
    </source>
</reference>
<sequence>MTVTDEPAASQEAAAIDQPRPIAAVLDRMQRALDEIPPPLTHRRFFAETYLRTTRAVGDAVDQARFEDPAWVEQWDAAFAELYLTAATDEANAPRPWRLALAAPAELPQLRHVLLGINAHINYDLPQALLAVISDDDFADPVLMDRRRRDHQRIDGVLSARVGQEDAEFDRALLDRLLGPLNRRASRRFLAEARANVWHNTEHLQRARLEGPQAYRRRLAELEVLSAAKIADLLAPGQVLLRLAVSGFGVSLPPE</sequence>